<accession>A0A1V8ZY99</accession>
<comment type="caution">
    <text evidence="2">The sequence shown here is derived from an EMBL/GenBank/DDBJ whole genome shotgun (WGS) entry which is preliminary data.</text>
</comment>
<organism evidence="2 3">
    <name type="scientific">Saccharomonospora piscinae</name>
    <dbReference type="NCBI Taxonomy" id="687388"/>
    <lineage>
        <taxon>Bacteria</taxon>
        <taxon>Bacillati</taxon>
        <taxon>Actinomycetota</taxon>
        <taxon>Actinomycetes</taxon>
        <taxon>Pseudonocardiales</taxon>
        <taxon>Pseudonocardiaceae</taxon>
        <taxon>Saccharomonospora</taxon>
    </lineage>
</organism>
<dbReference type="EMBL" id="MWIH01000008">
    <property type="protein sequence ID" value="OQO89899.1"/>
    <property type="molecule type" value="Genomic_DNA"/>
</dbReference>
<dbReference type="Proteomes" id="UP000192591">
    <property type="component" value="Unassembled WGS sequence"/>
</dbReference>
<evidence type="ECO:0000313" key="3">
    <source>
        <dbReference type="Proteomes" id="UP000192591"/>
    </source>
</evidence>
<sequence length="71" mass="8059">MTIQIVSDQYKRLRRRRGGTRPIPVQMMRAVRWEEVDRRNDRATVGCFATILLAGLASVTAPFAAVGWGWV</sequence>
<evidence type="ECO:0000256" key="1">
    <source>
        <dbReference type="SAM" id="Phobius"/>
    </source>
</evidence>
<evidence type="ECO:0000313" key="2">
    <source>
        <dbReference type="EMBL" id="OQO89899.1"/>
    </source>
</evidence>
<name>A0A1V8ZY99_SACPI</name>
<dbReference type="RefSeq" id="WP_081194135.1">
    <property type="nucleotide sequence ID" value="NZ_MWIH01000008.1"/>
</dbReference>
<keyword evidence="3" id="KW-1185">Reference proteome</keyword>
<protein>
    <submittedName>
        <fullName evidence="2">Uncharacterized protein</fullName>
    </submittedName>
</protein>
<gene>
    <name evidence="2" type="ORF">B1813_18835</name>
</gene>
<dbReference type="AlphaFoldDB" id="A0A1V8ZY99"/>
<proteinExistence type="predicted"/>
<keyword evidence="1" id="KW-0812">Transmembrane</keyword>
<keyword evidence="1" id="KW-0472">Membrane</keyword>
<keyword evidence="1" id="KW-1133">Transmembrane helix</keyword>
<dbReference type="STRING" id="1962155.B1813_18835"/>
<feature type="transmembrane region" description="Helical" evidence="1">
    <location>
        <begin position="47"/>
        <end position="70"/>
    </location>
</feature>
<reference evidence="2 3" key="1">
    <citation type="submission" date="2017-02" db="EMBL/GenBank/DDBJ databases">
        <title>Draft genome of Saccharomonospora sp. 154.</title>
        <authorList>
            <person name="Alonso-Carmona G.S."/>
            <person name="De La Haba R."/>
            <person name="Vera-Gargallo B."/>
            <person name="Sandoval-Trujillo A.H."/>
            <person name="Ramirez-Duran N."/>
            <person name="Ventosa A."/>
        </authorList>
    </citation>
    <scope>NUCLEOTIDE SEQUENCE [LARGE SCALE GENOMIC DNA]</scope>
    <source>
        <strain evidence="2 3">LRS4.154</strain>
    </source>
</reference>